<dbReference type="GO" id="GO:0016747">
    <property type="term" value="F:acyltransferase activity, transferring groups other than amino-acyl groups"/>
    <property type="evidence" value="ECO:0007669"/>
    <property type="project" value="InterPro"/>
</dbReference>
<evidence type="ECO:0000259" key="3">
    <source>
        <dbReference type="PROSITE" id="PS51186"/>
    </source>
</evidence>
<evidence type="ECO:0000256" key="1">
    <source>
        <dbReference type="ARBA" id="ARBA00022679"/>
    </source>
</evidence>
<feature type="domain" description="N-acetyltransferase" evidence="3">
    <location>
        <begin position="1"/>
        <end position="164"/>
    </location>
</feature>
<dbReference type="PANTHER" id="PTHR43072:SF23">
    <property type="entry name" value="UPF0039 PROTEIN C11D3.02C"/>
    <property type="match status" value="1"/>
</dbReference>
<evidence type="ECO:0000256" key="2">
    <source>
        <dbReference type="ARBA" id="ARBA00023315"/>
    </source>
</evidence>
<name>A0A7V2WVQ6_LEUMU</name>
<dbReference type="EMBL" id="DRMS01000337">
    <property type="protein sequence ID" value="HFC92932.1"/>
    <property type="molecule type" value="Genomic_DNA"/>
</dbReference>
<reference evidence="4" key="1">
    <citation type="journal article" date="2020" name="mSystems">
        <title>Genome- and Community-Level Interaction Insights into Carbon Utilization and Element Cycling Functions of Hydrothermarchaeota in Hydrothermal Sediment.</title>
        <authorList>
            <person name="Zhou Z."/>
            <person name="Liu Y."/>
            <person name="Xu W."/>
            <person name="Pan J."/>
            <person name="Luo Z.H."/>
            <person name="Li M."/>
        </authorList>
    </citation>
    <scope>NUCLEOTIDE SEQUENCE [LARGE SCALE GENOMIC DNA]</scope>
    <source>
        <strain evidence="4">HyVt-493</strain>
    </source>
</reference>
<sequence length="165" mass="19105">MKIVLAQRKDLDDIVDIYNQAIKMGRCTADTETFSSDQRMMWFNSHTPEKFPLLLAKDKDTLLGYLTISPYREGRKAVQRTAEISYYVHYSHHRKGVATRLMNHALELCPSLNIRHLIAILVGSNQGSIGLLEKHGFERWGCFPEIVEFGNDRMDHLYYGFRLPT</sequence>
<proteinExistence type="predicted"/>
<accession>A0A7V2WVQ6</accession>
<dbReference type="AlphaFoldDB" id="A0A7V2WVQ6"/>
<dbReference type="Proteomes" id="UP000885750">
    <property type="component" value="Unassembled WGS sequence"/>
</dbReference>
<keyword evidence="1" id="KW-0808">Transferase</keyword>
<dbReference type="PANTHER" id="PTHR43072">
    <property type="entry name" value="N-ACETYLTRANSFERASE"/>
    <property type="match status" value="1"/>
</dbReference>
<dbReference type="InterPro" id="IPR000182">
    <property type="entry name" value="GNAT_dom"/>
</dbReference>
<dbReference type="PROSITE" id="PS51186">
    <property type="entry name" value="GNAT"/>
    <property type="match status" value="1"/>
</dbReference>
<gene>
    <name evidence="4" type="ORF">ENJ51_08990</name>
</gene>
<dbReference type="InterPro" id="IPR016181">
    <property type="entry name" value="Acyl_CoA_acyltransferase"/>
</dbReference>
<comment type="caution">
    <text evidence="4">The sequence shown here is derived from an EMBL/GenBank/DDBJ whole genome shotgun (WGS) entry which is preliminary data.</text>
</comment>
<organism evidence="4">
    <name type="scientific">Leucothrix mucor</name>
    <dbReference type="NCBI Taxonomy" id="45248"/>
    <lineage>
        <taxon>Bacteria</taxon>
        <taxon>Pseudomonadati</taxon>
        <taxon>Pseudomonadota</taxon>
        <taxon>Gammaproteobacteria</taxon>
        <taxon>Thiotrichales</taxon>
        <taxon>Thiotrichaceae</taxon>
        <taxon>Leucothrix</taxon>
    </lineage>
</organism>
<keyword evidence="2" id="KW-0012">Acyltransferase</keyword>
<evidence type="ECO:0000313" key="4">
    <source>
        <dbReference type="EMBL" id="HFC92932.1"/>
    </source>
</evidence>
<dbReference type="CDD" id="cd04301">
    <property type="entry name" value="NAT_SF"/>
    <property type="match status" value="1"/>
</dbReference>
<dbReference type="Gene3D" id="3.40.630.30">
    <property type="match status" value="1"/>
</dbReference>
<protein>
    <submittedName>
        <fullName evidence="4">N-acetyltransferase family protein</fullName>
    </submittedName>
</protein>
<dbReference type="Pfam" id="PF00583">
    <property type="entry name" value="Acetyltransf_1"/>
    <property type="match status" value="1"/>
</dbReference>
<dbReference type="SUPFAM" id="SSF55729">
    <property type="entry name" value="Acyl-CoA N-acyltransferases (Nat)"/>
    <property type="match status" value="1"/>
</dbReference>